<evidence type="ECO:0000313" key="6">
    <source>
        <dbReference type="Proteomes" id="UP000615755"/>
    </source>
</evidence>
<dbReference type="Proteomes" id="UP000615755">
    <property type="component" value="Unassembled WGS sequence"/>
</dbReference>
<dbReference type="InterPro" id="IPR018060">
    <property type="entry name" value="HTH_AraC"/>
</dbReference>
<reference evidence="5 6" key="1">
    <citation type="submission" date="2015-03" db="EMBL/GenBank/DDBJ databases">
        <title>Genome sequence of Pseudoalteromonas aurantia.</title>
        <authorList>
            <person name="Xie B.-B."/>
            <person name="Rong J.-C."/>
            <person name="Qin Q.-L."/>
            <person name="Zhang Y.-Z."/>
        </authorList>
    </citation>
    <scope>NUCLEOTIDE SEQUENCE [LARGE SCALE GENOMIC DNA]</scope>
    <source>
        <strain evidence="5 6">208</strain>
    </source>
</reference>
<dbReference type="InterPro" id="IPR009057">
    <property type="entry name" value="Homeodomain-like_sf"/>
</dbReference>
<protein>
    <submittedName>
        <fullName evidence="5">AraC family transcriptional regulator</fullName>
    </submittedName>
</protein>
<evidence type="ECO:0000256" key="1">
    <source>
        <dbReference type="ARBA" id="ARBA00023015"/>
    </source>
</evidence>
<organism evidence="5 6">
    <name type="scientific">Pseudoalteromonas aurantia 208</name>
    <dbReference type="NCBI Taxonomy" id="1314867"/>
    <lineage>
        <taxon>Bacteria</taxon>
        <taxon>Pseudomonadati</taxon>
        <taxon>Pseudomonadota</taxon>
        <taxon>Gammaproteobacteria</taxon>
        <taxon>Alteromonadales</taxon>
        <taxon>Pseudoalteromonadaceae</taxon>
        <taxon>Pseudoalteromonas</taxon>
    </lineage>
</organism>
<dbReference type="PRINTS" id="PR00032">
    <property type="entry name" value="HTHARAC"/>
</dbReference>
<dbReference type="InterPro" id="IPR029442">
    <property type="entry name" value="GyrI-like"/>
</dbReference>
<sequence length="262" mass="29963">MSIEHLSDVAALSKYHFHRLFVANMHITVSKYILLARLKRASFELAFETDKKILDIAIKAGFDSAEAFTRAFKRTFNQTPSGFRCTPQWPQWHGVFECNITSMPVEQLDVIVDVFPKTMIAFIEHKGAAERVYETAGQFVNWRKTTGLSPIRSSKTFGIPNGDPGSMASEAFRFKICGTVLEPVPNNAFAVKNAEIPKMRCARVRHIGSHETLDNTINAFYQQWFIDRDEQPAEHPCFFQYINLIHEVDECDLLTDIFLPLR</sequence>
<accession>A0ABR9EH20</accession>
<dbReference type="PROSITE" id="PS01124">
    <property type="entry name" value="HTH_ARAC_FAMILY_2"/>
    <property type="match status" value="1"/>
</dbReference>
<evidence type="ECO:0000256" key="2">
    <source>
        <dbReference type="ARBA" id="ARBA00023125"/>
    </source>
</evidence>
<name>A0ABR9EH20_9GAMM</name>
<evidence type="ECO:0000259" key="4">
    <source>
        <dbReference type="PROSITE" id="PS01124"/>
    </source>
</evidence>
<evidence type="ECO:0000313" key="5">
    <source>
        <dbReference type="EMBL" id="MBE0370261.1"/>
    </source>
</evidence>
<dbReference type="SUPFAM" id="SSF46689">
    <property type="entry name" value="Homeodomain-like"/>
    <property type="match status" value="1"/>
</dbReference>
<dbReference type="Gene3D" id="3.20.80.10">
    <property type="entry name" value="Regulatory factor, effector binding domain"/>
    <property type="match status" value="1"/>
</dbReference>
<feature type="domain" description="HTH araC/xylS-type" evidence="4">
    <location>
        <begin position="1"/>
        <end position="86"/>
    </location>
</feature>
<dbReference type="InterPro" id="IPR011256">
    <property type="entry name" value="Reg_factor_effector_dom_sf"/>
</dbReference>
<dbReference type="Pfam" id="PF06445">
    <property type="entry name" value="GyrI-like"/>
    <property type="match status" value="1"/>
</dbReference>
<dbReference type="PANTHER" id="PTHR40055">
    <property type="entry name" value="TRANSCRIPTIONAL REGULATOR YGIV-RELATED"/>
    <property type="match status" value="1"/>
</dbReference>
<comment type="caution">
    <text evidence="5">The sequence shown here is derived from an EMBL/GenBank/DDBJ whole genome shotgun (WGS) entry which is preliminary data.</text>
</comment>
<dbReference type="InterPro" id="IPR010499">
    <property type="entry name" value="AraC_E-bd"/>
</dbReference>
<dbReference type="InterPro" id="IPR020449">
    <property type="entry name" value="Tscrpt_reg_AraC-type_HTH"/>
</dbReference>
<dbReference type="SMART" id="SM00342">
    <property type="entry name" value="HTH_ARAC"/>
    <property type="match status" value="1"/>
</dbReference>
<proteinExistence type="predicted"/>
<evidence type="ECO:0000256" key="3">
    <source>
        <dbReference type="ARBA" id="ARBA00023163"/>
    </source>
</evidence>
<dbReference type="InterPro" id="IPR018062">
    <property type="entry name" value="HTH_AraC-typ_CS"/>
</dbReference>
<dbReference type="SMART" id="SM00871">
    <property type="entry name" value="AraC_E_bind"/>
    <property type="match status" value="1"/>
</dbReference>
<dbReference type="PROSITE" id="PS00041">
    <property type="entry name" value="HTH_ARAC_FAMILY_1"/>
    <property type="match status" value="1"/>
</dbReference>
<dbReference type="Gene3D" id="1.10.10.60">
    <property type="entry name" value="Homeodomain-like"/>
    <property type="match status" value="2"/>
</dbReference>
<gene>
    <name evidence="5" type="ORF">PAUR_b0248</name>
</gene>
<dbReference type="EMBL" id="AQGV01000015">
    <property type="protein sequence ID" value="MBE0370261.1"/>
    <property type="molecule type" value="Genomic_DNA"/>
</dbReference>
<keyword evidence="6" id="KW-1185">Reference proteome</keyword>
<dbReference type="InterPro" id="IPR050908">
    <property type="entry name" value="SmbC-like"/>
</dbReference>
<keyword evidence="3" id="KW-0804">Transcription</keyword>
<keyword evidence="2" id="KW-0238">DNA-binding</keyword>
<dbReference type="PANTHER" id="PTHR40055:SF1">
    <property type="entry name" value="TRANSCRIPTIONAL REGULATOR YGIV-RELATED"/>
    <property type="match status" value="1"/>
</dbReference>
<keyword evidence="1" id="KW-0805">Transcription regulation</keyword>
<dbReference type="Pfam" id="PF12833">
    <property type="entry name" value="HTH_18"/>
    <property type="match status" value="1"/>
</dbReference>
<dbReference type="SUPFAM" id="SSF55136">
    <property type="entry name" value="Probable bacterial effector-binding domain"/>
    <property type="match status" value="1"/>
</dbReference>